<proteinExistence type="inferred from homology"/>
<dbReference type="Pfam" id="PF01625">
    <property type="entry name" value="PMSR"/>
    <property type="match status" value="1"/>
</dbReference>
<organism evidence="9 10">
    <name type="scientific">Aliarcobacter cryaerophilus</name>
    <dbReference type="NCBI Taxonomy" id="28198"/>
    <lineage>
        <taxon>Bacteria</taxon>
        <taxon>Pseudomonadati</taxon>
        <taxon>Campylobacterota</taxon>
        <taxon>Epsilonproteobacteria</taxon>
        <taxon>Campylobacterales</taxon>
        <taxon>Arcobacteraceae</taxon>
        <taxon>Aliarcobacter</taxon>
    </lineage>
</organism>
<keyword evidence="1 7" id="KW-0560">Oxidoreductase</keyword>
<gene>
    <name evidence="7 9" type="primary">msrA</name>
    <name evidence="9" type="ORF">CJ673_01960</name>
</gene>
<comment type="catalytic activity">
    <reaction evidence="5">
        <text>L-methionyl-[protein] + [thioredoxin]-disulfide + H2O = L-methionyl-(R)-S-oxide-[protein] + [thioredoxin]-dithiol</text>
        <dbReference type="Rhea" id="RHEA:24164"/>
        <dbReference type="Rhea" id="RHEA-COMP:10698"/>
        <dbReference type="Rhea" id="RHEA-COMP:10700"/>
        <dbReference type="Rhea" id="RHEA-COMP:12313"/>
        <dbReference type="Rhea" id="RHEA-COMP:12314"/>
        <dbReference type="ChEBI" id="CHEBI:15377"/>
        <dbReference type="ChEBI" id="CHEBI:16044"/>
        <dbReference type="ChEBI" id="CHEBI:29950"/>
        <dbReference type="ChEBI" id="CHEBI:45764"/>
        <dbReference type="ChEBI" id="CHEBI:50058"/>
        <dbReference type="EC" id="1.8.4.12"/>
    </reaction>
</comment>
<dbReference type="PANTHER" id="PTHR43774">
    <property type="entry name" value="PEPTIDE METHIONINE SULFOXIDE REDUCTASE"/>
    <property type="match status" value="1"/>
</dbReference>
<evidence type="ECO:0000256" key="7">
    <source>
        <dbReference type="HAMAP-Rule" id="MF_01401"/>
    </source>
</evidence>
<name>A0A2S9TA60_9BACT</name>
<comment type="caution">
    <text evidence="9">The sequence shown here is derived from an EMBL/GenBank/DDBJ whole genome shotgun (WGS) entry which is preliminary data.</text>
</comment>
<dbReference type="Pfam" id="PF01641">
    <property type="entry name" value="SelR"/>
    <property type="match status" value="1"/>
</dbReference>
<dbReference type="GO" id="GO:0008113">
    <property type="term" value="F:peptide-methionine (S)-S-oxide reductase activity"/>
    <property type="evidence" value="ECO:0007669"/>
    <property type="project" value="UniProtKB-UniRule"/>
</dbReference>
<reference evidence="9 10" key="1">
    <citation type="submission" date="2017-09" db="EMBL/GenBank/DDBJ databases">
        <title>Reassesment of A. cryaerophilus.</title>
        <authorList>
            <person name="Perez-Cataluna A."/>
            <person name="Collado L."/>
            <person name="Salgado O."/>
            <person name="Lefinanco V."/>
            <person name="Figueras M.J."/>
        </authorList>
    </citation>
    <scope>NUCLEOTIDE SEQUENCE [LARGE SCALE GENOMIC DNA]</scope>
    <source>
        <strain evidence="9 10">LMG 10210</strain>
    </source>
</reference>
<evidence type="ECO:0000256" key="4">
    <source>
        <dbReference type="ARBA" id="ARBA00047806"/>
    </source>
</evidence>
<dbReference type="SUPFAM" id="SSF55068">
    <property type="entry name" value="Peptide methionine sulfoxide reductase"/>
    <property type="match status" value="1"/>
</dbReference>
<evidence type="ECO:0000313" key="9">
    <source>
        <dbReference type="EMBL" id="PRM95669.1"/>
    </source>
</evidence>
<dbReference type="InterPro" id="IPR002569">
    <property type="entry name" value="Met_Sox_Rdtase_MsrA_dom"/>
</dbReference>
<comment type="similarity">
    <text evidence="7">Belongs to the MsrA Met sulfoxide reductase family.</text>
</comment>
<feature type="domain" description="MsrB" evidence="8">
    <location>
        <begin position="1"/>
        <end position="119"/>
    </location>
</feature>
<comment type="function">
    <text evidence="3 7">Has an important function as a repair enzyme for proteins that have been inactivated by oxidation. Catalyzes the reversible oxidation-reduction of methionine sulfoxide in proteins to methionine.</text>
</comment>
<keyword evidence="2" id="KW-0511">Multifunctional enzyme</keyword>
<accession>A0A2S9TA60</accession>
<evidence type="ECO:0000256" key="1">
    <source>
        <dbReference type="ARBA" id="ARBA00023002"/>
    </source>
</evidence>
<evidence type="ECO:0000256" key="2">
    <source>
        <dbReference type="ARBA" id="ARBA00023268"/>
    </source>
</evidence>
<evidence type="ECO:0000256" key="5">
    <source>
        <dbReference type="ARBA" id="ARBA00048488"/>
    </source>
</evidence>
<evidence type="ECO:0000256" key="6">
    <source>
        <dbReference type="ARBA" id="ARBA00048782"/>
    </source>
</evidence>
<protein>
    <recommendedName>
        <fullName evidence="7">Peptide methionine sulfoxide reductase MsrA</fullName>
        <shortName evidence="7">Protein-methionine-S-oxide reductase</shortName>
        <ecNumber evidence="7">1.8.4.11</ecNumber>
    </recommendedName>
    <alternativeName>
        <fullName evidence="7">Peptide-methionine (S)-S-oxide reductase</fullName>
        <shortName evidence="7">Peptide Met(O) reductase</shortName>
    </alternativeName>
</protein>
<dbReference type="AlphaFoldDB" id="A0A2S9TA60"/>
<dbReference type="InterPro" id="IPR036509">
    <property type="entry name" value="Met_Sox_Rdtase_MsrA_sf"/>
</dbReference>
<evidence type="ECO:0000259" key="8">
    <source>
        <dbReference type="PROSITE" id="PS51790"/>
    </source>
</evidence>
<dbReference type="Gene3D" id="2.170.150.20">
    <property type="entry name" value="Peptide methionine sulfoxide reductase"/>
    <property type="match status" value="1"/>
</dbReference>
<dbReference type="Gene3D" id="3.30.1060.10">
    <property type="entry name" value="Peptide methionine sulphoxide reductase MsrA"/>
    <property type="match status" value="1"/>
</dbReference>
<feature type="active site" evidence="7">
    <location>
        <position position="132"/>
    </location>
</feature>
<dbReference type="EC" id="1.8.4.11" evidence="7"/>
<dbReference type="RefSeq" id="WP_105914665.1">
    <property type="nucleotide sequence ID" value="NZ_NXGE01000001.1"/>
</dbReference>
<dbReference type="GO" id="GO:0033744">
    <property type="term" value="F:L-methionine:thioredoxin-disulfide S-oxidoreductase activity"/>
    <property type="evidence" value="ECO:0007669"/>
    <property type="project" value="RHEA"/>
</dbReference>
<dbReference type="InterPro" id="IPR002579">
    <property type="entry name" value="Met_Sox_Rdtase_MsrB_dom"/>
</dbReference>
<dbReference type="NCBIfam" id="NF004042">
    <property type="entry name" value="PRK05550.1"/>
    <property type="match status" value="1"/>
</dbReference>
<dbReference type="InterPro" id="IPR011057">
    <property type="entry name" value="Mss4-like_sf"/>
</dbReference>
<comment type="catalytic activity">
    <reaction evidence="4 7">
        <text>L-methionyl-[protein] + [thioredoxin]-disulfide + H2O = L-methionyl-(S)-S-oxide-[protein] + [thioredoxin]-dithiol</text>
        <dbReference type="Rhea" id="RHEA:14217"/>
        <dbReference type="Rhea" id="RHEA-COMP:10698"/>
        <dbReference type="Rhea" id="RHEA-COMP:10700"/>
        <dbReference type="Rhea" id="RHEA-COMP:12313"/>
        <dbReference type="Rhea" id="RHEA-COMP:12315"/>
        <dbReference type="ChEBI" id="CHEBI:15377"/>
        <dbReference type="ChEBI" id="CHEBI:16044"/>
        <dbReference type="ChEBI" id="CHEBI:29950"/>
        <dbReference type="ChEBI" id="CHEBI:44120"/>
        <dbReference type="ChEBI" id="CHEBI:50058"/>
        <dbReference type="EC" id="1.8.4.11"/>
    </reaction>
</comment>
<comment type="catalytic activity">
    <reaction evidence="6 7">
        <text>[thioredoxin]-disulfide + L-methionine + H2O = L-methionine (S)-S-oxide + [thioredoxin]-dithiol</text>
        <dbReference type="Rhea" id="RHEA:19993"/>
        <dbReference type="Rhea" id="RHEA-COMP:10698"/>
        <dbReference type="Rhea" id="RHEA-COMP:10700"/>
        <dbReference type="ChEBI" id="CHEBI:15377"/>
        <dbReference type="ChEBI" id="CHEBI:29950"/>
        <dbReference type="ChEBI" id="CHEBI:50058"/>
        <dbReference type="ChEBI" id="CHEBI:57844"/>
        <dbReference type="ChEBI" id="CHEBI:58772"/>
        <dbReference type="EC" id="1.8.4.11"/>
    </reaction>
</comment>
<sequence length="281" mass="32145">MKFNNLTQDEKYIIEEKGTEYRFSGIYNDFYEEGVYLCKKCNAPLYKSEDKFKSSCGWPSFDDEIVGAIKKVPDADGRRVEIVCQKCGGHLGHIFEGEGFTSKNIRHCVNSLSLNFKSKKENLKKAYFAAGCFWGVEFLFQKQIGVLEVVSGYMGGDIENPTYEIVCSGFSGHLEVVEVVFDESIVSYGTLVKLFFEIHDFTQTNGQGPDIGTQYLSAIFYCDENQKNIAEDLIVQLEEKAYKVATTLRPKVKFHKAESYHQNYYNKSGKTPYCHSYRRVF</sequence>
<dbReference type="STRING" id="28198.GCA_001572855_02011"/>
<dbReference type="PROSITE" id="PS51790">
    <property type="entry name" value="MSRB"/>
    <property type="match status" value="1"/>
</dbReference>
<dbReference type="HAMAP" id="MF_01401">
    <property type="entry name" value="MsrA"/>
    <property type="match status" value="1"/>
</dbReference>
<dbReference type="Proteomes" id="UP000238281">
    <property type="component" value="Unassembled WGS sequence"/>
</dbReference>
<dbReference type="NCBIfam" id="NF004036">
    <property type="entry name" value="PRK05508.1"/>
    <property type="match status" value="1"/>
</dbReference>
<dbReference type="PANTHER" id="PTHR43774:SF1">
    <property type="entry name" value="PEPTIDE METHIONINE SULFOXIDE REDUCTASE MSRA 2"/>
    <property type="match status" value="1"/>
</dbReference>
<dbReference type="GO" id="GO:0033743">
    <property type="term" value="F:peptide-methionine (R)-S-oxide reductase activity"/>
    <property type="evidence" value="ECO:0007669"/>
    <property type="project" value="UniProtKB-EC"/>
</dbReference>
<evidence type="ECO:0000256" key="3">
    <source>
        <dbReference type="ARBA" id="ARBA00024679"/>
    </source>
</evidence>
<dbReference type="NCBIfam" id="TIGR00401">
    <property type="entry name" value="msrA"/>
    <property type="match status" value="1"/>
</dbReference>
<evidence type="ECO:0000313" key="10">
    <source>
        <dbReference type="Proteomes" id="UP000238281"/>
    </source>
</evidence>
<dbReference type="SUPFAM" id="SSF51316">
    <property type="entry name" value="Mss4-like"/>
    <property type="match status" value="1"/>
</dbReference>
<dbReference type="EMBL" id="NXGE01000001">
    <property type="protein sequence ID" value="PRM95669.1"/>
    <property type="molecule type" value="Genomic_DNA"/>
</dbReference>